<reference evidence="2 3" key="1">
    <citation type="journal article" date="2019" name="Nat. Plants">
        <title>Genome sequencing of Musa balbisiana reveals subgenome evolution and function divergence in polyploid bananas.</title>
        <authorList>
            <person name="Yao X."/>
        </authorList>
    </citation>
    <scope>NUCLEOTIDE SEQUENCE [LARGE SCALE GENOMIC DNA]</scope>
    <source>
        <strain evidence="3">cv. DH-PKW</strain>
        <tissue evidence="2">Leaves</tissue>
    </source>
</reference>
<dbReference type="EMBL" id="PYDT01000009">
    <property type="protein sequence ID" value="THU50958.1"/>
    <property type="molecule type" value="Genomic_DNA"/>
</dbReference>
<evidence type="ECO:0000313" key="2">
    <source>
        <dbReference type="EMBL" id="THU50958.1"/>
    </source>
</evidence>
<accession>A0A4S8IQP7</accession>
<keyword evidence="3" id="KW-1185">Reference proteome</keyword>
<comment type="caution">
    <text evidence="2">The sequence shown here is derived from an EMBL/GenBank/DDBJ whole genome shotgun (WGS) entry which is preliminary data.</text>
</comment>
<gene>
    <name evidence="2" type="ORF">C4D60_Mb06t25870</name>
</gene>
<feature type="signal peptide" evidence="1">
    <location>
        <begin position="1"/>
        <end position="24"/>
    </location>
</feature>
<name>A0A4S8IQP7_MUSBA</name>
<organism evidence="2 3">
    <name type="scientific">Musa balbisiana</name>
    <name type="common">Banana</name>
    <dbReference type="NCBI Taxonomy" id="52838"/>
    <lineage>
        <taxon>Eukaryota</taxon>
        <taxon>Viridiplantae</taxon>
        <taxon>Streptophyta</taxon>
        <taxon>Embryophyta</taxon>
        <taxon>Tracheophyta</taxon>
        <taxon>Spermatophyta</taxon>
        <taxon>Magnoliopsida</taxon>
        <taxon>Liliopsida</taxon>
        <taxon>Zingiberales</taxon>
        <taxon>Musaceae</taxon>
        <taxon>Musa</taxon>
    </lineage>
</organism>
<evidence type="ECO:0000256" key="1">
    <source>
        <dbReference type="SAM" id="SignalP"/>
    </source>
</evidence>
<dbReference type="AlphaFoldDB" id="A0A4S8IQP7"/>
<keyword evidence="1" id="KW-0732">Signal</keyword>
<feature type="chain" id="PRO_5020308958" evidence="1">
    <location>
        <begin position="25"/>
        <end position="83"/>
    </location>
</feature>
<dbReference type="Proteomes" id="UP000317650">
    <property type="component" value="Chromosome 6"/>
</dbReference>
<sequence length="83" mass="9096">MEIALRRPPLLLDCFSMVLITGEAMPCSSQRNVEPTRRTPCFDSRQGRWRKGTYKNAGVGQNDAVVGVDADISSVSVGEEPVE</sequence>
<proteinExistence type="predicted"/>
<protein>
    <submittedName>
        <fullName evidence="2">Uncharacterized protein</fullName>
    </submittedName>
</protein>
<evidence type="ECO:0000313" key="3">
    <source>
        <dbReference type="Proteomes" id="UP000317650"/>
    </source>
</evidence>